<evidence type="ECO:0000256" key="1">
    <source>
        <dbReference type="SAM" id="MobiDB-lite"/>
    </source>
</evidence>
<dbReference type="Proteomes" id="UP000468735">
    <property type="component" value="Unassembled WGS sequence"/>
</dbReference>
<sequence>MSTHPPTSATIGAVPATGTASSTGPTTPAVRETAPLVILADAVLLVFDPQITDQQWEDTYNTVLLATLATTKKTPLPTDDTKWFTAWAHVLNKPGMWRTQEPFAFTTCVSPIVELREEVIAKLADRLSDDQLDHLTQTLADPPDASTDGEDEQPDPTDPERFTYGSVIVAYVTTGRSGPRMIIAAGHANPAPEENLLTTPLDPEEHTIKVSTADLEHITKEYAHSQPVKGPLRQQVKTKLDGQRAELH</sequence>
<dbReference type="OrthoDB" id="9821040at2"/>
<dbReference type="AlphaFoldDB" id="A0A6H9YJ90"/>
<dbReference type="RefSeq" id="WP_151562797.1">
    <property type="nucleotide sequence ID" value="NZ_WBMT01000010.1"/>
</dbReference>
<feature type="region of interest" description="Disordered" evidence="1">
    <location>
        <begin position="1"/>
        <end position="28"/>
    </location>
</feature>
<comment type="caution">
    <text evidence="2">The sequence shown here is derived from an EMBL/GenBank/DDBJ whole genome shotgun (WGS) entry which is preliminary data.</text>
</comment>
<dbReference type="EMBL" id="WBMT01000010">
    <property type="protein sequence ID" value="KAB2346903.1"/>
    <property type="molecule type" value="Genomic_DNA"/>
</dbReference>
<evidence type="ECO:0000313" key="2">
    <source>
        <dbReference type="EMBL" id="KAB2346903.1"/>
    </source>
</evidence>
<evidence type="ECO:0000313" key="3">
    <source>
        <dbReference type="Proteomes" id="UP000468735"/>
    </source>
</evidence>
<protein>
    <submittedName>
        <fullName evidence="2">Uncharacterized protein</fullName>
    </submittedName>
</protein>
<gene>
    <name evidence="2" type="ORF">F8566_22160</name>
</gene>
<name>A0A6H9YJ90_9ACTN</name>
<reference evidence="2 3" key="1">
    <citation type="submission" date="2019-09" db="EMBL/GenBank/DDBJ databases">
        <title>Actinomadura physcomitrii sp. nov., a novel actinomycete isolated from moss [Physcomitrium sphaericum (Ludw) Fuernr].</title>
        <authorList>
            <person name="Zhuang X."/>
            <person name="Liu C."/>
        </authorList>
    </citation>
    <scope>NUCLEOTIDE SEQUENCE [LARGE SCALE GENOMIC DNA]</scope>
    <source>
        <strain evidence="2 3">HMC1</strain>
    </source>
</reference>
<keyword evidence="3" id="KW-1185">Reference proteome</keyword>
<organism evidence="2 3">
    <name type="scientific">Actinomadura rudentiformis</name>
    <dbReference type="NCBI Taxonomy" id="359158"/>
    <lineage>
        <taxon>Bacteria</taxon>
        <taxon>Bacillati</taxon>
        <taxon>Actinomycetota</taxon>
        <taxon>Actinomycetes</taxon>
        <taxon>Streptosporangiales</taxon>
        <taxon>Thermomonosporaceae</taxon>
        <taxon>Actinomadura</taxon>
    </lineage>
</organism>
<feature type="compositionally biased region" description="Acidic residues" evidence="1">
    <location>
        <begin position="147"/>
        <end position="157"/>
    </location>
</feature>
<feature type="compositionally biased region" description="Basic and acidic residues" evidence="1">
    <location>
        <begin position="238"/>
        <end position="248"/>
    </location>
</feature>
<feature type="region of interest" description="Disordered" evidence="1">
    <location>
        <begin position="226"/>
        <end position="248"/>
    </location>
</feature>
<feature type="region of interest" description="Disordered" evidence="1">
    <location>
        <begin position="137"/>
        <end position="161"/>
    </location>
</feature>
<accession>A0A6H9YJ90</accession>
<proteinExistence type="predicted"/>
<feature type="compositionally biased region" description="Polar residues" evidence="1">
    <location>
        <begin position="1"/>
        <end position="10"/>
    </location>
</feature>
<feature type="compositionally biased region" description="Low complexity" evidence="1">
    <location>
        <begin position="15"/>
        <end position="28"/>
    </location>
</feature>